<comment type="caution">
    <text evidence="1">The sequence shown here is derived from an EMBL/GenBank/DDBJ whole genome shotgun (WGS) entry which is preliminary data.</text>
</comment>
<proteinExistence type="predicted"/>
<gene>
    <name evidence="1" type="ORF">Patl1_02697</name>
</gene>
<evidence type="ECO:0000313" key="1">
    <source>
        <dbReference type="EMBL" id="KAJ0112993.1"/>
    </source>
</evidence>
<protein>
    <submittedName>
        <fullName evidence="1">Uncharacterized protein</fullName>
    </submittedName>
</protein>
<keyword evidence="2" id="KW-1185">Reference proteome</keyword>
<reference evidence="2" key="1">
    <citation type="journal article" date="2023" name="G3 (Bethesda)">
        <title>Genome assembly and association tests identify interacting loci associated with vigor, precocity, and sex in interspecific pistachio rootstocks.</title>
        <authorList>
            <person name="Palmer W."/>
            <person name="Jacygrad E."/>
            <person name="Sagayaradj S."/>
            <person name="Cavanaugh K."/>
            <person name="Han R."/>
            <person name="Bertier L."/>
            <person name="Beede B."/>
            <person name="Kafkas S."/>
            <person name="Golino D."/>
            <person name="Preece J."/>
            <person name="Michelmore R."/>
        </authorList>
    </citation>
    <scope>NUCLEOTIDE SEQUENCE [LARGE SCALE GENOMIC DNA]</scope>
</reference>
<name>A0ACC1CBF3_9ROSI</name>
<dbReference type="Proteomes" id="UP001164250">
    <property type="component" value="Chromosome 1"/>
</dbReference>
<accession>A0ACC1CBF3</accession>
<evidence type="ECO:0000313" key="2">
    <source>
        <dbReference type="Proteomes" id="UP001164250"/>
    </source>
</evidence>
<dbReference type="EMBL" id="CM047897">
    <property type="protein sequence ID" value="KAJ0112993.1"/>
    <property type="molecule type" value="Genomic_DNA"/>
</dbReference>
<sequence length="363" mass="39320">MARRNFCKEIILFLAMVSLECSNVGLNVVYIEATLKGMSNYVFIFYASAIATLVLLPFAFFFRRSASTVLPSVKFPLISRIFLLGLIGSSAQLIGYKGIAYSSPTLASAMSNLTAAFTFTLAVIFRMEKLILRNASTQAKIIGTIVSISGALVVVLCKGPTILSSSSTHPVSLQWSLASSQSNWVIGGLLLAVEYLLFSFWYIIQTEVIKMYPSEFEVVLLCNLSSTIVSAIICFMAETNLTAWRLSYDIALVAIIYSGLLGSSLGSVVHTWGLRIKGPIYVTSFKPLSIAIAAVMGFIFLGDALYLGSVVGGVIICVGFYGVLWGKASEGKNEEDSSIVAIDSKSKTPLLQSIRAEETREAY</sequence>
<organism evidence="1 2">
    <name type="scientific">Pistacia atlantica</name>
    <dbReference type="NCBI Taxonomy" id="434234"/>
    <lineage>
        <taxon>Eukaryota</taxon>
        <taxon>Viridiplantae</taxon>
        <taxon>Streptophyta</taxon>
        <taxon>Embryophyta</taxon>
        <taxon>Tracheophyta</taxon>
        <taxon>Spermatophyta</taxon>
        <taxon>Magnoliopsida</taxon>
        <taxon>eudicotyledons</taxon>
        <taxon>Gunneridae</taxon>
        <taxon>Pentapetalae</taxon>
        <taxon>rosids</taxon>
        <taxon>malvids</taxon>
        <taxon>Sapindales</taxon>
        <taxon>Anacardiaceae</taxon>
        <taxon>Pistacia</taxon>
    </lineage>
</organism>